<reference evidence="2" key="1">
    <citation type="submission" date="2023-07" db="EMBL/GenBank/DDBJ databases">
        <title>Genomic Encyclopedia of Type Strains, Phase IV (KMG-IV): sequencing the most valuable type-strain genomes for metagenomic binning, comparative biology and taxonomic classification.</title>
        <authorList>
            <person name="Goeker M."/>
        </authorList>
    </citation>
    <scope>NUCLEOTIDE SEQUENCE</scope>
    <source>
        <strain evidence="2">DSM 19569</strain>
    </source>
</reference>
<evidence type="ECO:0000313" key="3">
    <source>
        <dbReference type="Proteomes" id="UP001223420"/>
    </source>
</evidence>
<feature type="transmembrane region" description="Helical" evidence="1">
    <location>
        <begin position="50"/>
        <end position="70"/>
    </location>
</feature>
<proteinExistence type="predicted"/>
<dbReference type="EMBL" id="JAUSWL010000007">
    <property type="protein sequence ID" value="MDQ0545151.1"/>
    <property type="molecule type" value="Genomic_DNA"/>
</dbReference>
<evidence type="ECO:0000313" key="2">
    <source>
        <dbReference type="EMBL" id="MDQ0545151.1"/>
    </source>
</evidence>
<keyword evidence="1" id="KW-0472">Membrane</keyword>
<keyword evidence="1" id="KW-0812">Transmembrane</keyword>
<evidence type="ECO:0000256" key="1">
    <source>
        <dbReference type="SAM" id="Phobius"/>
    </source>
</evidence>
<organism evidence="2 3">
    <name type="scientific">Methylobacterium brachiatum</name>
    <dbReference type="NCBI Taxonomy" id="269660"/>
    <lineage>
        <taxon>Bacteria</taxon>
        <taxon>Pseudomonadati</taxon>
        <taxon>Pseudomonadota</taxon>
        <taxon>Alphaproteobacteria</taxon>
        <taxon>Hyphomicrobiales</taxon>
        <taxon>Methylobacteriaceae</taxon>
        <taxon>Methylobacterium</taxon>
    </lineage>
</organism>
<accession>A0AAJ1TUV6</accession>
<comment type="caution">
    <text evidence="2">The sequence shown here is derived from an EMBL/GenBank/DDBJ whole genome shotgun (WGS) entry which is preliminary data.</text>
</comment>
<dbReference type="Proteomes" id="UP001223420">
    <property type="component" value="Unassembled WGS sequence"/>
</dbReference>
<gene>
    <name evidence="2" type="ORF">QO001_004089</name>
</gene>
<sequence length="82" mass="8704">MVIGRDYMLHKPSGPSAPEHYLHTQVVPRAVNTAGALEVALSRASARTGIRPSLILAGVAAAAMVAVYRVRQGRAGADERRI</sequence>
<protein>
    <submittedName>
        <fullName evidence="2">Uncharacterized protein</fullName>
    </submittedName>
</protein>
<dbReference type="RefSeq" id="WP_230366842.1">
    <property type="nucleotide sequence ID" value="NZ_JAJALK010000007.1"/>
</dbReference>
<dbReference type="AlphaFoldDB" id="A0AAJ1TUV6"/>
<name>A0AAJ1TUV6_9HYPH</name>
<keyword evidence="1" id="KW-1133">Transmembrane helix</keyword>